<dbReference type="EMBL" id="QPFP01000021">
    <property type="protein sequence ID" value="TEB30928.1"/>
    <property type="molecule type" value="Genomic_DNA"/>
</dbReference>
<gene>
    <name evidence="3" type="ORF">FA13DRAFT_1792053</name>
</gene>
<feature type="region of interest" description="Disordered" evidence="1">
    <location>
        <begin position="1"/>
        <end position="80"/>
    </location>
</feature>
<organism evidence="3 4">
    <name type="scientific">Coprinellus micaceus</name>
    <name type="common">Glistening ink-cap mushroom</name>
    <name type="synonym">Coprinus micaceus</name>
    <dbReference type="NCBI Taxonomy" id="71717"/>
    <lineage>
        <taxon>Eukaryota</taxon>
        <taxon>Fungi</taxon>
        <taxon>Dikarya</taxon>
        <taxon>Basidiomycota</taxon>
        <taxon>Agaricomycotina</taxon>
        <taxon>Agaricomycetes</taxon>
        <taxon>Agaricomycetidae</taxon>
        <taxon>Agaricales</taxon>
        <taxon>Agaricineae</taxon>
        <taxon>Psathyrellaceae</taxon>
        <taxon>Coprinellus</taxon>
    </lineage>
</organism>
<feature type="compositionally biased region" description="Polar residues" evidence="1">
    <location>
        <begin position="1"/>
        <end position="19"/>
    </location>
</feature>
<sequence length="709" mass="79964">MVSSRSQSGAIAVKTTSALKRTRDSLDASNDEGTNEKGSDDERDAPMASSSKRRKAAKTSGTKSVGRTTSKASGKPARRKKDLSILPTIPLDVLYEILCQLDSKDLLSLSRTNRLWRSTVTSPETEFIWRGARKVHDAPEPAEGFTEEGWARLLFDGTCEGCGKRGPTASVDWHLLMRVCTACKRNHLVYESKFKKAFPGEDKGVLLYTPHTYTGVSKRGHGTSKFYWDNDIKRALDLMKTLSGKKLEEWKRKATLRTESRDELASSYEGWSAQMKEMAADTAEEGREKRLKAVTQRFIQAGFELIDIQATFSVKTAGICSGTPHVTDAGGPLLLPACLQTHGLNLYDTAWTRLRPQLEPELIITRNQRVAKELAPAIETRVKILKPLCSAFLDRTVRPCERYFFPPIGTIRTIPDFLSVIEADKNETITAKHFEPVVNKLDKYTAKYHEDQKNSLKALIPEDRQGTNVEAPCDLARHVFRRDDPKLTKYFWVSLQQMGKIKDEVLVGWHMIGTHRLQVSTKLEIRPGVHLEVPTHFSYNLPVSRTSSQLICLAGLSPATATVQDMDAKDRRFVHKDFETAVGYPVFTWRAALGVSSVLMLNPYGTNPCQFRLATAAEEAETKANEGSIPETREIVIKHLEAEHKIADPQPSEDYFVNERCRHALERPYEILVPDIQKYQCNFKECDACARLVHRRFTKDKLTEHLKKV</sequence>
<dbReference type="PROSITE" id="PS50181">
    <property type="entry name" value="FBOX"/>
    <property type="match status" value="1"/>
</dbReference>
<dbReference type="AlphaFoldDB" id="A0A4Y7TAH1"/>
<proteinExistence type="predicted"/>
<reference evidence="3 4" key="1">
    <citation type="journal article" date="2019" name="Nat. Ecol. Evol.">
        <title>Megaphylogeny resolves global patterns of mushroom evolution.</title>
        <authorList>
            <person name="Varga T."/>
            <person name="Krizsan K."/>
            <person name="Foldi C."/>
            <person name="Dima B."/>
            <person name="Sanchez-Garcia M."/>
            <person name="Sanchez-Ramirez S."/>
            <person name="Szollosi G.J."/>
            <person name="Szarkandi J.G."/>
            <person name="Papp V."/>
            <person name="Albert L."/>
            <person name="Andreopoulos W."/>
            <person name="Angelini C."/>
            <person name="Antonin V."/>
            <person name="Barry K.W."/>
            <person name="Bougher N.L."/>
            <person name="Buchanan P."/>
            <person name="Buyck B."/>
            <person name="Bense V."/>
            <person name="Catcheside P."/>
            <person name="Chovatia M."/>
            <person name="Cooper J."/>
            <person name="Damon W."/>
            <person name="Desjardin D."/>
            <person name="Finy P."/>
            <person name="Geml J."/>
            <person name="Haridas S."/>
            <person name="Hughes K."/>
            <person name="Justo A."/>
            <person name="Karasinski D."/>
            <person name="Kautmanova I."/>
            <person name="Kiss B."/>
            <person name="Kocsube S."/>
            <person name="Kotiranta H."/>
            <person name="LaButti K.M."/>
            <person name="Lechner B.E."/>
            <person name="Liimatainen K."/>
            <person name="Lipzen A."/>
            <person name="Lukacs Z."/>
            <person name="Mihaltcheva S."/>
            <person name="Morgado L.N."/>
            <person name="Niskanen T."/>
            <person name="Noordeloos M.E."/>
            <person name="Ohm R.A."/>
            <person name="Ortiz-Santana B."/>
            <person name="Ovrebo C."/>
            <person name="Racz N."/>
            <person name="Riley R."/>
            <person name="Savchenko A."/>
            <person name="Shiryaev A."/>
            <person name="Soop K."/>
            <person name="Spirin V."/>
            <person name="Szebenyi C."/>
            <person name="Tomsovsky M."/>
            <person name="Tulloss R.E."/>
            <person name="Uehling J."/>
            <person name="Grigoriev I.V."/>
            <person name="Vagvolgyi C."/>
            <person name="Papp T."/>
            <person name="Martin F.M."/>
            <person name="Miettinen O."/>
            <person name="Hibbett D.S."/>
            <person name="Nagy L.G."/>
        </authorList>
    </citation>
    <scope>NUCLEOTIDE SEQUENCE [LARGE SCALE GENOMIC DNA]</scope>
    <source>
        <strain evidence="3 4">FP101781</strain>
    </source>
</reference>
<feature type="compositionally biased region" description="Polar residues" evidence="1">
    <location>
        <begin position="59"/>
        <end position="72"/>
    </location>
</feature>
<feature type="domain" description="F-box" evidence="2">
    <location>
        <begin position="83"/>
        <end position="132"/>
    </location>
</feature>
<dbReference type="OrthoDB" id="2322499at2759"/>
<dbReference type="Pfam" id="PF00646">
    <property type="entry name" value="F-box"/>
    <property type="match status" value="1"/>
</dbReference>
<keyword evidence="4" id="KW-1185">Reference proteome</keyword>
<dbReference type="InterPro" id="IPR001810">
    <property type="entry name" value="F-box_dom"/>
</dbReference>
<evidence type="ECO:0000313" key="3">
    <source>
        <dbReference type="EMBL" id="TEB30928.1"/>
    </source>
</evidence>
<dbReference type="SMART" id="SM00256">
    <property type="entry name" value="FBOX"/>
    <property type="match status" value="1"/>
</dbReference>
<name>A0A4Y7TAH1_COPMI</name>
<evidence type="ECO:0000313" key="4">
    <source>
        <dbReference type="Proteomes" id="UP000298030"/>
    </source>
</evidence>
<accession>A0A4Y7TAH1</accession>
<dbReference type="CDD" id="cd09917">
    <property type="entry name" value="F-box_SF"/>
    <property type="match status" value="1"/>
</dbReference>
<evidence type="ECO:0000256" key="1">
    <source>
        <dbReference type="SAM" id="MobiDB-lite"/>
    </source>
</evidence>
<dbReference type="SUPFAM" id="SSF81383">
    <property type="entry name" value="F-box domain"/>
    <property type="match status" value="1"/>
</dbReference>
<protein>
    <recommendedName>
        <fullName evidence="2">F-box domain-containing protein</fullName>
    </recommendedName>
</protein>
<dbReference type="Gene3D" id="1.20.1280.50">
    <property type="match status" value="1"/>
</dbReference>
<dbReference type="Proteomes" id="UP000298030">
    <property type="component" value="Unassembled WGS sequence"/>
</dbReference>
<evidence type="ECO:0000259" key="2">
    <source>
        <dbReference type="PROSITE" id="PS50181"/>
    </source>
</evidence>
<comment type="caution">
    <text evidence="3">The sequence shown here is derived from an EMBL/GenBank/DDBJ whole genome shotgun (WGS) entry which is preliminary data.</text>
</comment>
<dbReference type="InterPro" id="IPR036047">
    <property type="entry name" value="F-box-like_dom_sf"/>
</dbReference>
<dbReference type="STRING" id="71717.A0A4Y7TAH1"/>